<evidence type="ECO:0000313" key="3">
    <source>
        <dbReference type="Proteomes" id="UP001215461"/>
    </source>
</evidence>
<keyword evidence="1" id="KW-1133">Transmembrane helix</keyword>
<evidence type="ECO:0000313" key="2">
    <source>
        <dbReference type="EMBL" id="MDF8370201.1"/>
    </source>
</evidence>
<feature type="transmembrane region" description="Helical" evidence="1">
    <location>
        <begin position="111"/>
        <end position="132"/>
    </location>
</feature>
<reference evidence="2 3" key="1">
    <citation type="submission" date="2020-03" db="EMBL/GenBank/DDBJ databases">
        <title>Comparative genomics of Weissella paramesenteroides.</title>
        <authorList>
            <person name="Kant R."/>
            <person name="Takala T."/>
            <person name="Saris P."/>
        </authorList>
    </citation>
    <scope>NUCLEOTIDE SEQUENCE [LARGE SCALE GENOMIC DNA]</scope>
    <source>
        <strain evidence="2 3">SJ27-4</strain>
    </source>
</reference>
<comment type="caution">
    <text evidence="2">The sequence shown here is derived from an EMBL/GenBank/DDBJ whole genome shotgun (WGS) entry which is preliminary data.</text>
</comment>
<evidence type="ECO:0008006" key="4">
    <source>
        <dbReference type="Google" id="ProtNLM"/>
    </source>
</evidence>
<dbReference type="EMBL" id="JAANXN010000001">
    <property type="protein sequence ID" value="MDF8370201.1"/>
    <property type="molecule type" value="Genomic_DNA"/>
</dbReference>
<feature type="transmembrane region" description="Helical" evidence="1">
    <location>
        <begin position="152"/>
        <end position="171"/>
    </location>
</feature>
<name>A0ABD4XHK8_WEIPA</name>
<organism evidence="2 3">
    <name type="scientific">Weissella paramesenteroides</name>
    <name type="common">Leuconostoc paramesenteroides</name>
    <dbReference type="NCBI Taxonomy" id="1249"/>
    <lineage>
        <taxon>Bacteria</taxon>
        <taxon>Bacillati</taxon>
        <taxon>Bacillota</taxon>
        <taxon>Bacilli</taxon>
        <taxon>Lactobacillales</taxon>
        <taxon>Lactobacillaceae</taxon>
        <taxon>Weissella</taxon>
    </lineage>
</organism>
<keyword evidence="1" id="KW-0812">Transmembrane</keyword>
<feature type="transmembrane region" description="Helical" evidence="1">
    <location>
        <begin position="213"/>
        <end position="233"/>
    </location>
</feature>
<accession>A0ABD4XHK8</accession>
<keyword evidence="1" id="KW-0472">Membrane</keyword>
<proteinExistence type="predicted"/>
<feature type="transmembrane region" description="Helical" evidence="1">
    <location>
        <begin position="183"/>
        <end position="201"/>
    </location>
</feature>
<protein>
    <recommendedName>
        <fullName evidence="4">Integral membrane protein</fullName>
    </recommendedName>
</protein>
<dbReference type="Proteomes" id="UP001215461">
    <property type="component" value="Unassembled WGS sequence"/>
</dbReference>
<dbReference type="RefSeq" id="WP_277361827.1">
    <property type="nucleotide sequence ID" value="NZ_JAANXK010000002.1"/>
</dbReference>
<dbReference type="AlphaFoldDB" id="A0ABD4XHK8"/>
<sequence length="237" mass="27313">MSGVIIWHTVLYLFLIFLLLPMIASYCLSEITMRTNQHLVNRFGYQAPIIFSWLGIMVHELSHAGMALLFGHKINRLVLLTNPFQPDQENRLGYVAHSWQPKNKYQQLGNFFIGLAPIIGITLLTGITTQLLWPQVFHVQTVGWQIFSQVPWWHLAVWLVIVINLNLAMNLSRADWLNVWHGILYYSLLLLFIGLVMGLFISDPWLIVETAGYWLGLVWMIDMGISILMLILAKILD</sequence>
<evidence type="ECO:0000256" key="1">
    <source>
        <dbReference type="SAM" id="Phobius"/>
    </source>
</evidence>
<gene>
    <name evidence="2" type="ORF">G9403_00810</name>
</gene>